<dbReference type="Pfam" id="PF00028">
    <property type="entry name" value="Cadherin"/>
    <property type="match status" value="25"/>
</dbReference>
<feature type="domain" description="Cadherin" evidence="14">
    <location>
        <begin position="3845"/>
        <end position="3942"/>
    </location>
</feature>
<dbReference type="FunFam" id="2.60.40.60:FF:000007">
    <property type="entry name" value="Protocadherin alpha 2"/>
    <property type="match status" value="5"/>
</dbReference>
<dbReference type="Pfam" id="PF08266">
    <property type="entry name" value="Cadherin_2"/>
    <property type="match status" value="5"/>
</dbReference>
<dbReference type="InterPro" id="IPR002126">
    <property type="entry name" value="Cadherin-like_dom"/>
</dbReference>
<feature type="domain" description="Cadherin" evidence="14">
    <location>
        <begin position="1166"/>
        <end position="1270"/>
    </location>
</feature>
<feature type="domain" description="Cadherin" evidence="14">
    <location>
        <begin position="3511"/>
        <end position="3615"/>
    </location>
</feature>
<feature type="domain" description="Cadherin" evidence="14">
    <location>
        <begin position="3402"/>
        <end position="3510"/>
    </location>
</feature>
<dbReference type="CDD" id="cd11304">
    <property type="entry name" value="Cadherin_repeat"/>
    <property type="match status" value="29"/>
</dbReference>
<feature type="domain" description="Cadherin" evidence="14">
    <location>
        <begin position="1794"/>
        <end position="1902"/>
    </location>
</feature>
<dbReference type="FunFam" id="2.60.40.60:FF:000002">
    <property type="entry name" value="Protocadherin alpha 2"/>
    <property type="match status" value="5"/>
</dbReference>
<feature type="domain" description="Cadherin" evidence="14">
    <location>
        <begin position="3721"/>
        <end position="3830"/>
    </location>
</feature>
<dbReference type="Pfam" id="PF16492">
    <property type="entry name" value="Cadherin_C_2"/>
    <property type="match status" value="5"/>
</dbReference>
<dbReference type="FunFam" id="2.60.40.60:FF:000129">
    <property type="entry name" value="protocadherin alpha-C2 isoform X1"/>
    <property type="match status" value="5"/>
</dbReference>
<evidence type="ECO:0000256" key="1">
    <source>
        <dbReference type="ARBA" id="ARBA00003436"/>
    </source>
</evidence>
<evidence type="ECO:0000256" key="8">
    <source>
        <dbReference type="ARBA" id="ARBA00022889"/>
    </source>
</evidence>
<keyword evidence="8" id="KW-0130">Cell adhesion</keyword>
<feature type="domain" description="Cadherin" evidence="14">
    <location>
        <begin position="1271"/>
        <end position="1380"/>
    </location>
</feature>
<keyword evidence="4 13" id="KW-0812">Transmembrane</keyword>
<keyword evidence="16" id="KW-1185">Reference proteome</keyword>
<feature type="domain" description="Cadherin" evidence="14">
    <location>
        <begin position="895"/>
        <end position="951"/>
    </location>
</feature>
<feature type="domain" description="Cadherin" evidence="14">
    <location>
        <begin position="1395"/>
        <end position="1492"/>
    </location>
</feature>
<evidence type="ECO:0000256" key="12">
    <source>
        <dbReference type="PROSITE-ProRule" id="PRU00043"/>
    </source>
</evidence>
<name>A0AAV6SMF9_SOLSE</name>
<feature type="domain" description="Cadherin" evidence="14">
    <location>
        <begin position="465"/>
        <end position="574"/>
    </location>
</feature>
<keyword evidence="3" id="KW-1003">Cell membrane</keyword>
<feature type="domain" description="Cadherin" evidence="14">
    <location>
        <begin position="2008"/>
        <end position="2112"/>
    </location>
</feature>
<dbReference type="PROSITE" id="PS00232">
    <property type="entry name" value="CADHERIN_1"/>
    <property type="match status" value="14"/>
</dbReference>
<dbReference type="FunFam" id="2.60.40.60:FF:000001">
    <property type="entry name" value="Protocadherin alpha 2"/>
    <property type="match status" value="5"/>
</dbReference>
<feature type="domain" description="Cadherin" evidence="14">
    <location>
        <begin position="2237"/>
        <end position="2334"/>
    </location>
</feature>
<protein>
    <submittedName>
        <fullName evidence="15">Protocadherin gamma-A3</fullName>
    </submittedName>
</protein>
<accession>A0AAV6SMF9</accession>
<evidence type="ECO:0000256" key="13">
    <source>
        <dbReference type="SAM" id="Phobius"/>
    </source>
</evidence>
<dbReference type="GO" id="GO:0005886">
    <property type="term" value="C:plasma membrane"/>
    <property type="evidence" value="ECO:0007669"/>
    <property type="project" value="UniProtKB-SubCell"/>
</dbReference>
<feature type="domain" description="Cadherin" evidence="14">
    <location>
        <begin position="1061"/>
        <end position="1165"/>
    </location>
</feature>
<evidence type="ECO:0000256" key="2">
    <source>
        <dbReference type="ARBA" id="ARBA00004251"/>
    </source>
</evidence>
<reference evidence="15 16" key="1">
    <citation type="journal article" date="2021" name="Sci. Rep.">
        <title>Chromosome anchoring in Senegalese sole (Solea senegalensis) reveals sex-associated markers and genome rearrangements in flatfish.</title>
        <authorList>
            <person name="Guerrero-Cozar I."/>
            <person name="Gomez-Garrido J."/>
            <person name="Berbel C."/>
            <person name="Martinez-Blanch J.F."/>
            <person name="Alioto T."/>
            <person name="Claros M.G."/>
            <person name="Gagnaire P.A."/>
            <person name="Manchado M."/>
        </authorList>
    </citation>
    <scope>NUCLEOTIDE SEQUENCE [LARGE SCALE GENOMIC DNA]</scope>
    <source>
        <strain evidence="15">Sse05_10M</strain>
    </source>
</reference>
<keyword evidence="9 13" id="KW-1133">Transmembrane helix</keyword>
<sequence length="4077" mass="449998">MAPRRSLSHLSLRRRLFHALPRQIGLLMLLLHIVKMVDGQIRYSIPEEMKKGSVIGNVAQDLGLDLRRLRFGRARIVTAENVHYAELKTDKGILVVNERIDREQLCGDITPCSFSFEVILENPMELHRITVEVLDINDHAPVFQNKDNPIRLEISESAAVGVLFPLQSAEDLDVGQNALQNYVLSPNDNFILKQHANPDGSKYVEMVLQKPLDREQHARLSLKLIAVDGGTPQRSGTINIDVTVLDANDNVPVFNQSVYKASVMESTIKGTHILTVNATDADGGSNGVVFYSLSRMKGSRADIFNIDEHKGTISVSGEIDYEKDKKYEVRVEAKDQGGLTGTSKVIFEVIDVNDNAPVINIMSFLSPVSEDAPPGTTVAILNIKDADSEKNGRIKCSIDDNLPFKIESSLTNYYNLISDQNFDRESVSEYNITITATDLGSPPLLSTTQLHLKISDVNDNAPLFDKNGYSAHITENNSPGASIFAVCARDSDWNQNARISYLLEDSQVNGSPVSSYVSLNPETGVLSAVRPFDYEQMKQIELVVKAQDGGSPPLSSNVTVKILIQDQNDNPPQVLYPVHTGGSVVGEMVPRSADVGYLVSKVVAVDVDSGQNAWLSYKLQKATDRALFEVVLQNGEIRTIRQMTDKDPVNQKLTVIVEDNGQPSRSATVIVNVAVADSFSEVMSEFTDFKQDKEYNDNLTFYLVLALAVVSFLFITCLVVIISVKIYRWRQSRVLYHSNLPVIPYYPPRYSDTLGGQGLSNTCTITRCAGRLTPERVTHHGQSFQMREAESQYIISLGLDYFDHSFGSYFVFSSTMGFGIRCVKWRFGCGQLQLMVLVFYFTCMVSGHIRYSIPEEMKKTSLIGNVAQDLGLDTKRLRSGRARIITGENIQYTELKTDKGILVVNERIDREQLCGDITPCSFSFEVILENPMELHQITIEVTDINDHSPTFKRNSISFEISESANVGSRFSLTSAEDPDVGVNGLREYFLTENDNFVLKQSSNADGKKYAEMVLQKQLDRETNPHLTLKLIAVDGGTPQRSGTVNIDVTVLDANDNAPVFNQSVYKATVMENSPKGTYVTTVNATDADFGPNCVVTYYFSDLNSGLTDLFTIDEKTGVISITGVIDCEKDKKYEFRIDAKDQGGLTDTSKVIIEVSDVNDNAPTISVMSFTSPVSEDSPPRTTISIINVKDLDSGDNGHFTCRIEGNAPFKIQSNVRNYYTLVTDTLLDRESVSDYNITVIATDAGIPPLSTKRTFHLKVSDVNDNAPVFSQGVYNAFIAENNSPGVSVLKLVAKDPDENQNARVSYILEDGNIGGSLVSSYVSVNAENGVIHAVRSFDYEQIKDLVFVVKAQDGGSPPLSSNVTVKILIQDKNDNPPQVLYPVQTGGSVVGEMVPRSADLGYLVSKVVAVDVDSGQNAWLSYKLQKATDRALFEVGLQNGEIRTIRQVTDKDPVNQKLTVIVEDNGQPSRSATVIVNVAVADSFSEVISEFTDFKQDKEYNDNLTFYLVLALAVVSFLFITCLVVIISVKIYRWRQSRVLYHSNLPVIPYYPPRYSDTLGGSGTLQHVYNYEVCRTTDSRKSDCKFGRAGSQNVLIMDPSSTGTMQRIQSEKSILDEPHSPLERSRCNHCVTDFRHSLGLDYFDHSFGSHFVFSSTMGFGIRCVKWRFGCGQLHLLFLVFYFCCIVSGHIRYSIPEEMKKGSLIGNVAQDLGLDTKRLRSGRARIITGENIQYTELKTDKGILVVNERIDREQLCGDVTPCSFSFEVILENPMELHQITIEVTDINDHSPTFDSKSIHFEISETANVGSRFSLTRAEDPDVGVNGLREYVLTENDNFVLKQSSNADGKKYAAMVLQKPLDRETNPHLTLKLTAVDGGTPQRSGTVNIDVTVLDVNDNAPVFNQSVYKATVIENSPKGTYVTTVNATDADSGSNSLITYHFSDSRSGFGNLFAIDETTGVISVTDLIDYEKDKKYELRIDAKDQGGLTDEGKVIIDVSDVNDNAPTISVMSFTSPVSEDSPPGTTLGIINVKDLDSGDNGQVTCRIEQNAPFKIKSNVRNYYTLLTDTVLDRESVSDYNITVVATDAGIPPLSTKRTFYLKVSDVNDNAPVFSQGVYNAFIAENNSPGVSVLKLVAKDPDENQNARISYILEDGNIGGSLVSSYVSVNAENGVIHAVRSFDYEQIKDLVFIVKAQDGGSPPFSSNVTVKILIQDQNDNPPQVLYPVQTGGSVVGEMVPRSADVGYLVSKVVAVDVDSGQNAWLSYKLQKATDRALFEVGLQNGEIRTIRQVTDKDPVNQKLTVIVEDNGQPSRSATVIVNVAVADSFSEVLSEFTDFTHDKEYNINLTFYLVLALAVVSFLFITCLVVIISVKIYRWRQSRVLYHSNLPVIPYYPPRYSDTLGGTGTLQHVYNYEVCRTTDSRKSDCKFGRAGSQNVLIMDPSSTGTMQRMQSEKSILDEPDSPLESLLGLFRQFSKYFVFSSTMGFGIRCVKWRFGCGQLQLLVLLFYFSSMVSGHIRYSIPEEMKKGSLIGNVAQDLGLDTKRLRSGRARIITGENIQYTELKTDKGILVVNERIDREQLCGDVTPCSFSFEVILENPMELHQITIEVTDINDHSPTFDSNSINFEISESANVGSRFSLSSAEDPDVGVNGLREYFLTENDNFVLKQSSNADGKKYAAMVLQKPLDRETNPHLTLKLIAVDGGTPQRSGTVNIDVTVLDANDNAPVFNQSVYKATVMENSPKGTYVTTVNASDADFGSNSLITYHFSDSRSGFGNLFVIDKTTGVISVTDLIDYERDKKYELRIDAKDHGGLRDEAKVIIEVSDVNDNAPTISVTSFTSPVSEDSPPGTTLGIINVKDLDSGDNGQVTCRIEGNAPFKIQSNVRNYYTLVTDTVLDRESVSDYNITVVATDAGIPPLSTKRTFHLKVSDVNDNAPVFTQGVYNAFIAENNSPGVSVLKLVAKDPDENQNARISYILEDGNIGGSLVSSYVSVNAENGVIHAVRSFDYEQIKYLVFVVKAQDGGSPPLSSNVTVKILIQDQNDNPPQVLYPVQTGGSVVGEMVPRSADVGYLVSKVVAVDVDSGQNAWLSYKLQKATDRALFEVGLQNGEIRTIRQVTDKDPVNQKLTVIVEDNGQPSRSATVIVNVAVADSFSEVLSEFTDFKQDKEYNDNLTFYLVLALAVVSFLFITCLVVIISVKIYRWRQSRVLYHSNLPVIPYYPPRYSDTLGGTGTLQHVYNYEVCRTTDSRKSDMKYFQPTSQSLVSVEGAGIDTPQIEKQLLGNCSQMSTLLSSVTGQARYSIPEEQAEGSFVGNIAKDLGLDVARLVSGKARVITKGSQHYVDLNRDKGTLVIKERINREELCGKTTPCSFSFELILENPIQLYRVTVEVTDINDNSPIFPKDTVNLKIVENAATGTRFSLESADDSDVGINDIQKYTLKPSDNFKLEVHSQPDGGRFVEMILQNPLDREKEETHTLVLIAADGGEPRRSGTVRIHITVLDANDNAPVCSQPVYKADVNENSAEGTVVTAVSANDEDKGVNGEVTYSIAHVAREAKQLFEVNVKTGEIKVAGKLDFEKSKTYQLNVQASDHGGYTDTCKVIIQIIDENDNVPTIQLMSFSNSISEDSPPGTTIAVVNVDDEDSDVNGIVSCSINSDVPFNIESSLTGYYSIVTENVLDRESVSEYNITITVADRGSPPLSSTKNINVKVSDVNDSPPTFDKSEYSNTIPENNSPGFSVFTLNAHDADWGQNARVSYLLEEKEINGVALSSLVSINSETGAIHAVRSFDYEQLKWFEFNVTARDAGSPPLSSVTTVRILIQDQNDNPPQVLYPVQTGGSVVGEMVPRSADVGYLVSKVVAVDVDSGQNAWLSYKLQKATDRALFEVGLQNGEIRTIRQVTDKDPVNQKLTVIVEDNGQPSRSATVIVNVAVADSFSEVMSEFTDFKQDKEYNDNLTFYLVLALAVVSFLFITCLVVIISVKIYRWRQSRVLYHSNLPVIPYYPPRYSDTLGGTGTLQHVYNYEVCRTTDSRKSDCKFGRAGSQNVLIMDPSSTGTMQRMQSEKSILDEPDSPLEVCY</sequence>
<feature type="transmembrane region" description="Helical" evidence="13">
    <location>
        <begin position="1505"/>
        <end position="1530"/>
    </location>
</feature>
<comment type="function">
    <text evidence="1">Potential calcium-dependent cell-adhesion protein. May be involved in the establishment and maintenance of specific neuronal connections in the brain.</text>
</comment>
<evidence type="ECO:0000256" key="5">
    <source>
        <dbReference type="ARBA" id="ARBA00022729"/>
    </source>
</evidence>
<dbReference type="SMART" id="SM00112">
    <property type="entry name" value="CA"/>
    <property type="match status" value="30"/>
</dbReference>
<feature type="domain" description="Cadherin" evidence="14">
    <location>
        <begin position="3064"/>
        <end position="3161"/>
    </location>
</feature>
<feature type="domain" description="Cadherin" evidence="14">
    <location>
        <begin position="2564"/>
        <end position="2620"/>
    </location>
</feature>
<feature type="transmembrane region" description="Helical" evidence="13">
    <location>
        <begin position="3174"/>
        <end position="3199"/>
    </location>
</feature>
<feature type="domain" description="Cadherin" evidence="14">
    <location>
        <begin position="3616"/>
        <end position="3720"/>
    </location>
</feature>
<proteinExistence type="predicted"/>
<feature type="transmembrane region" description="Helical" evidence="13">
    <location>
        <begin position="2347"/>
        <end position="2372"/>
    </location>
</feature>
<feature type="domain" description="Cadherin" evidence="14">
    <location>
        <begin position="952"/>
        <end position="1060"/>
    </location>
</feature>
<evidence type="ECO:0000256" key="6">
    <source>
        <dbReference type="ARBA" id="ARBA00022737"/>
    </source>
</evidence>
<dbReference type="PROSITE" id="PS50268">
    <property type="entry name" value="CADHERIN_2"/>
    <property type="match status" value="30"/>
</dbReference>
<dbReference type="FunFam" id="2.60.40.60:FF:000006">
    <property type="entry name" value="Protocadherin alpha 2"/>
    <property type="match status" value="5"/>
</dbReference>
<feature type="transmembrane region" description="Helical" evidence="13">
    <location>
        <begin position="1676"/>
        <end position="1695"/>
    </location>
</feature>
<evidence type="ECO:0000313" key="16">
    <source>
        <dbReference type="Proteomes" id="UP000693946"/>
    </source>
</evidence>
<evidence type="ECO:0000256" key="3">
    <source>
        <dbReference type="ARBA" id="ARBA00022475"/>
    </source>
</evidence>
<feature type="domain" description="Cadherin" evidence="14">
    <location>
        <begin position="2940"/>
        <end position="3049"/>
    </location>
</feature>
<feature type="transmembrane region" description="Helical" evidence="13">
    <location>
        <begin position="834"/>
        <end position="853"/>
    </location>
</feature>
<organism evidence="15 16">
    <name type="scientific">Solea senegalensis</name>
    <name type="common">Senegalese sole</name>
    <dbReference type="NCBI Taxonomy" id="28829"/>
    <lineage>
        <taxon>Eukaryota</taxon>
        <taxon>Metazoa</taxon>
        <taxon>Chordata</taxon>
        <taxon>Craniata</taxon>
        <taxon>Vertebrata</taxon>
        <taxon>Euteleostomi</taxon>
        <taxon>Actinopterygii</taxon>
        <taxon>Neopterygii</taxon>
        <taxon>Teleostei</taxon>
        <taxon>Neoteleostei</taxon>
        <taxon>Acanthomorphata</taxon>
        <taxon>Carangaria</taxon>
        <taxon>Pleuronectiformes</taxon>
        <taxon>Pleuronectoidei</taxon>
        <taxon>Soleidae</taxon>
        <taxon>Solea</taxon>
    </lineage>
</organism>
<evidence type="ECO:0000313" key="15">
    <source>
        <dbReference type="EMBL" id="KAG7517928.1"/>
    </source>
</evidence>
<evidence type="ECO:0000256" key="9">
    <source>
        <dbReference type="ARBA" id="ARBA00022989"/>
    </source>
</evidence>
<dbReference type="PANTHER" id="PTHR24028:SF296">
    <property type="entry name" value="PROTOCADHERIN 1 GAMMA 11 PRECURSOR-RELATED"/>
    <property type="match status" value="1"/>
</dbReference>
<feature type="domain" description="Cadherin" evidence="14">
    <location>
        <begin position="146"/>
        <end position="254"/>
    </location>
</feature>
<keyword evidence="6" id="KW-0677">Repeat</keyword>
<dbReference type="InterPro" id="IPR050174">
    <property type="entry name" value="Protocadherin/Cadherin-CA"/>
</dbReference>
<keyword evidence="7 12" id="KW-0106">Calcium</keyword>
<dbReference type="EMBL" id="JAGKHQ010000004">
    <property type="protein sequence ID" value="KAG7517928.1"/>
    <property type="molecule type" value="Genomic_DNA"/>
</dbReference>
<feature type="domain" description="Cadherin" evidence="14">
    <location>
        <begin position="87"/>
        <end position="143"/>
    </location>
</feature>
<dbReference type="InterPro" id="IPR013164">
    <property type="entry name" value="Cadherin_N"/>
</dbReference>
<evidence type="ECO:0000256" key="7">
    <source>
        <dbReference type="ARBA" id="ARBA00022837"/>
    </source>
</evidence>
<evidence type="ECO:0000256" key="10">
    <source>
        <dbReference type="ARBA" id="ARBA00023136"/>
    </source>
</evidence>
<feature type="domain" description="Cadherin" evidence="14">
    <location>
        <begin position="3297"/>
        <end position="3401"/>
    </location>
</feature>
<comment type="caution">
    <text evidence="15">The sequence shown here is derived from an EMBL/GenBank/DDBJ whole genome shotgun (WGS) entry which is preliminary data.</text>
</comment>
<dbReference type="InterPro" id="IPR020894">
    <property type="entry name" value="Cadherin_CS"/>
</dbReference>
<feature type="domain" description="Cadherin" evidence="14">
    <location>
        <begin position="2621"/>
        <end position="2729"/>
    </location>
</feature>
<keyword evidence="10 13" id="KW-0472">Membrane</keyword>
<keyword evidence="5" id="KW-0732">Signal</keyword>
<gene>
    <name evidence="15" type="ORF">JOB18_019759</name>
</gene>
<feature type="domain" description="Cadherin" evidence="14">
    <location>
        <begin position="2113"/>
        <end position="2222"/>
    </location>
</feature>
<dbReference type="GO" id="GO:0005509">
    <property type="term" value="F:calcium ion binding"/>
    <property type="evidence" value="ECO:0007669"/>
    <property type="project" value="UniProtKB-UniRule"/>
</dbReference>
<feature type="transmembrane region" description="Helical" evidence="13">
    <location>
        <begin position="3955"/>
        <end position="3980"/>
    </location>
</feature>
<feature type="domain" description="Cadherin" evidence="14">
    <location>
        <begin position="360"/>
        <end position="464"/>
    </location>
</feature>
<feature type="domain" description="Cadherin" evidence="14">
    <location>
        <begin position="2835"/>
        <end position="2939"/>
    </location>
</feature>
<keyword evidence="11" id="KW-0325">Glycoprotein</keyword>
<evidence type="ECO:0000256" key="11">
    <source>
        <dbReference type="ARBA" id="ARBA00023180"/>
    </source>
</evidence>
<dbReference type="GO" id="GO:0007156">
    <property type="term" value="P:homophilic cell adhesion via plasma membrane adhesion molecules"/>
    <property type="evidence" value="ECO:0007669"/>
    <property type="project" value="InterPro"/>
</dbReference>
<feature type="domain" description="Cadherin" evidence="14">
    <location>
        <begin position="589"/>
        <end position="686"/>
    </location>
</feature>
<comment type="subcellular location">
    <subcellularLocation>
        <location evidence="2">Cell membrane</location>
        <topology evidence="2">Single-pass type I membrane protein</topology>
    </subcellularLocation>
</comment>
<feature type="domain" description="Cadherin" evidence="14">
    <location>
        <begin position="255"/>
        <end position="359"/>
    </location>
</feature>
<feature type="domain" description="Cadherin" evidence="14">
    <location>
        <begin position="1903"/>
        <end position="2007"/>
    </location>
</feature>
<feature type="domain" description="Cadherin" evidence="14">
    <location>
        <begin position="1737"/>
        <end position="1793"/>
    </location>
</feature>
<evidence type="ECO:0000259" key="14">
    <source>
        <dbReference type="PROSITE" id="PS50268"/>
    </source>
</evidence>
<dbReference type="PANTHER" id="PTHR24028">
    <property type="entry name" value="CADHERIN-87A"/>
    <property type="match status" value="1"/>
</dbReference>
<feature type="domain" description="Cadherin" evidence="14">
    <location>
        <begin position="2730"/>
        <end position="2834"/>
    </location>
</feature>
<evidence type="ECO:0000256" key="4">
    <source>
        <dbReference type="ARBA" id="ARBA00022692"/>
    </source>
</evidence>
<dbReference type="FunFam" id="2.60.40.60:FF:000004">
    <property type="entry name" value="Protocadherin 1 gamma 2"/>
    <property type="match status" value="5"/>
</dbReference>
<dbReference type="Proteomes" id="UP000693946">
    <property type="component" value="Linkage Group LG12"/>
</dbReference>
<feature type="transmembrane region" description="Helical" evidence="13">
    <location>
        <begin position="699"/>
        <end position="724"/>
    </location>
</feature>
<dbReference type="InterPro" id="IPR032455">
    <property type="entry name" value="Cadherin_C"/>
</dbReference>